<dbReference type="SMART" id="SM01161">
    <property type="entry name" value="DUF1767"/>
    <property type="match status" value="1"/>
</dbReference>
<dbReference type="InterPro" id="IPR042470">
    <property type="entry name" value="RMI1_N_C_sf"/>
</dbReference>
<reference evidence="5 6" key="1">
    <citation type="submission" date="2024-08" db="EMBL/GenBank/DDBJ databases">
        <title>Gnathostoma spinigerum genome.</title>
        <authorList>
            <person name="Gonzalez-Bertolin B."/>
            <person name="Monzon S."/>
            <person name="Zaballos A."/>
            <person name="Jimenez P."/>
            <person name="Dekumyoy P."/>
            <person name="Varona S."/>
            <person name="Cuesta I."/>
            <person name="Sumanam S."/>
            <person name="Adisakwattana P."/>
            <person name="Gasser R.B."/>
            <person name="Hernandez-Gonzalez A."/>
            <person name="Young N.D."/>
            <person name="Perteguer M.J."/>
        </authorList>
    </citation>
    <scope>NUCLEOTIDE SEQUENCE [LARGE SCALE GENOMIC DNA]</scope>
    <source>
        <strain evidence="5">AL3</strain>
        <tissue evidence="5">Liver</tissue>
    </source>
</reference>
<dbReference type="EMBL" id="JBGFUD010000883">
    <property type="protein sequence ID" value="MFH4975395.1"/>
    <property type="molecule type" value="Genomic_DNA"/>
</dbReference>
<evidence type="ECO:0000256" key="1">
    <source>
        <dbReference type="ARBA" id="ARBA00006395"/>
    </source>
</evidence>
<dbReference type="AlphaFoldDB" id="A0ABD6E5R4"/>
<evidence type="ECO:0000256" key="3">
    <source>
        <dbReference type="SAM" id="MobiDB-lite"/>
    </source>
</evidence>
<feature type="compositionally biased region" description="Polar residues" evidence="3">
    <location>
        <begin position="406"/>
        <end position="419"/>
    </location>
</feature>
<comment type="caution">
    <text evidence="5">The sequence shown here is derived from an EMBL/GenBank/DDBJ whole genome shotgun (WGS) entry which is preliminary data.</text>
</comment>
<proteinExistence type="inferred from homology"/>
<comment type="similarity">
    <text evidence="1">Belongs to the RMI1 family.</text>
</comment>
<keyword evidence="6" id="KW-1185">Reference proteome</keyword>
<feature type="region of interest" description="Disordered" evidence="3">
    <location>
        <begin position="355"/>
        <end position="419"/>
    </location>
</feature>
<organism evidence="5 6">
    <name type="scientific">Gnathostoma spinigerum</name>
    <dbReference type="NCBI Taxonomy" id="75299"/>
    <lineage>
        <taxon>Eukaryota</taxon>
        <taxon>Metazoa</taxon>
        <taxon>Ecdysozoa</taxon>
        <taxon>Nematoda</taxon>
        <taxon>Chromadorea</taxon>
        <taxon>Rhabditida</taxon>
        <taxon>Spirurina</taxon>
        <taxon>Gnathostomatomorpha</taxon>
        <taxon>Gnathostomatoidea</taxon>
        <taxon>Gnathostomatidae</taxon>
        <taxon>Gnathostoma</taxon>
    </lineage>
</organism>
<evidence type="ECO:0000256" key="2">
    <source>
        <dbReference type="ARBA" id="ARBA00018987"/>
    </source>
</evidence>
<evidence type="ECO:0000313" key="5">
    <source>
        <dbReference type="EMBL" id="MFH4975395.1"/>
    </source>
</evidence>
<dbReference type="InterPro" id="IPR013894">
    <property type="entry name" value="RMI1_OB"/>
</dbReference>
<accession>A0ABD6E5R4</accession>
<name>A0ABD6E5R4_9BILA</name>
<feature type="region of interest" description="Disordered" evidence="3">
    <location>
        <begin position="274"/>
        <end position="304"/>
    </location>
</feature>
<dbReference type="PANTHER" id="PTHR14790">
    <property type="entry name" value="RECQ-MEDIATED GENOME INSTABILITY PROTEIN 1 RMI1"/>
    <property type="match status" value="1"/>
</dbReference>
<evidence type="ECO:0000259" key="4">
    <source>
        <dbReference type="Pfam" id="PF08585"/>
    </source>
</evidence>
<dbReference type="Proteomes" id="UP001608902">
    <property type="component" value="Unassembled WGS sequence"/>
</dbReference>
<evidence type="ECO:0000313" key="6">
    <source>
        <dbReference type="Proteomes" id="UP001608902"/>
    </source>
</evidence>
<dbReference type="Gene3D" id="2.40.50.770">
    <property type="entry name" value="RecQ-mediated genome instability protein Rmi1, C-terminal domain"/>
    <property type="match status" value="1"/>
</dbReference>
<dbReference type="PANTHER" id="PTHR14790:SF15">
    <property type="entry name" value="RECQ-MEDIATED GENOME INSTABILITY PROTEIN 1"/>
    <property type="match status" value="1"/>
</dbReference>
<feature type="domain" description="RecQ mediated genome instability protein 1 OB-fold" evidence="4">
    <location>
        <begin position="88"/>
        <end position="164"/>
    </location>
</feature>
<dbReference type="Pfam" id="PF08585">
    <property type="entry name" value="RMI1_N_C"/>
    <property type="match status" value="1"/>
</dbReference>
<sequence>MDNTALINKLIAMGWPVEEQMLKKQFDDESVFRDSGSLQKALLDTDIHEYASPVLIGRLDRQKGQLKGPVVLQMVKRINISYPKLCEGEQKDGIFKLHLTDGNSSVQCVQFQKISGLNTDTPPGTKVLLTGLIPLENGLIVLDSGNCRVLGGCVEILLERWNSEKAWLFKPFRANESGAPKWIPFSKRHTMNNDAHSLNAANKNFRANDILHNSKKSSTNAIENEAFDAARKAQIDEIKQNAPTKVFAASQIPLKPKECTVVVSNAPLRSDIPKALKFSDSNPATAKGKRGKRKDDEDFAESFQRPSSSFTISDFFQSPTEHPVFQHDTTVSNQSFQNFKSGRTEVKNQVRNVRAVQSPRGSTGRRRGRLPPGSSNSSRDQHREVTQCFQSRPPELQFSAEDFPPTNVSANSSMNITDS</sequence>
<gene>
    <name evidence="5" type="ORF">AB6A40_002104</name>
</gene>
<protein>
    <recommendedName>
        <fullName evidence="2">RecQ-mediated genome instability protein 1</fullName>
    </recommendedName>
</protein>